<gene>
    <name evidence="1" type="ORF">IAA37_02635</name>
</gene>
<reference evidence="1" key="1">
    <citation type="journal article" date="2021" name="PeerJ">
        <title>Extensive microbial diversity within the chicken gut microbiome revealed by metagenomics and culture.</title>
        <authorList>
            <person name="Gilroy R."/>
            <person name="Ravi A."/>
            <person name="Getino M."/>
            <person name="Pursley I."/>
            <person name="Horton D.L."/>
            <person name="Alikhan N.F."/>
            <person name="Baker D."/>
            <person name="Gharbi K."/>
            <person name="Hall N."/>
            <person name="Watson M."/>
            <person name="Adriaenssens E.M."/>
            <person name="Foster-Nyarko E."/>
            <person name="Jarju S."/>
            <person name="Secka A."/>
            <person name="Antonio M."/>
            <person name="Oren A."/>
            <person name="Chaudhuri R.R."/>
            <person name="La Ragione R."/>
            <person name="Hildebrand F."/>
            <person name="Pallen M.J."/>
        </authorList>
    </citation>
    <scope>NUCLEOTIDE SEQUENCE</scope>
    <source>
        <strain evidence="1">CHK188-16595</strain>
    </source>
</reference>
<evidence type="ECO:0000313" key="1">
    <source>
        <dbReference type="EMBL" id="HJB74554.1"/>
    </source>
</evidence>
<sequence length="142" mass="16134">MPSFKKSTNELLSALLKSASVKNYIQENKTELIDISLSEYLNAVVAEKNLKISQILKDAQINQIYGYQIFQGKKHPSRDKLISIAISMNLELEDMQKMLKALKYQPLYARIARDCVIIKGITDGNSVCEINEELYNNGFDTL</sequence>
<dbReference type="AlphaFoldDB" id="A0A9D2MHY6"/>
<dbReference type="Proteomes" id="UP000823877">
    <property type="component" value="Unassembled WGS sequence"/>
</dbReference>
<comment type="caution">
    <text evidence="1">The sequence shown here is derived from an EMBL/GenBank/DDBJ whole genome shotgun (WGS) entry which is preliminary data.</text>
</comment>
<accession>A0A9D2MHY6</accession>
<protein>
    <recommendedName>
        <fullName evidence="3">XRE family transcriptional regulator</fullName>
    </recommendedName>
</protein>
<reference evidence="1" key="2">
    <citation type="submission" date="2021-04" db="EMBL/GenBank/DDBJ databases">
        <authorList>
            <person name="Gilroy R."/>
        </authorList>
    </citation>
    <scope>NUCLEOTIDE SEQUENCE</scope>
    <source>
        <strain evidence="1">CHK188-16595</strain>
    </source>
</reference>
<organism evidence="1 2">
    <name type="scientific">Candidatus Eubacterium faecale</name>
    <dbReference type="NCBI Taxonomy" id="2838568"/>
    <lineage>
        <taxon>Bacteria</taxon>
        <taxon>Bacillati</taxon>
        <taxon>Bacillota</taxon>
        <taxon>Clostridia</taxon>
        <taxon>Eubacteriales</taxon>
        <taxon>Eubacteriaceae</taxon>
        <taxon>Eubacterium</taxon>
    </lineage>
</organism>
<dbReference type="EMBL" id="DWXN01000005">
    <property type="protein sequence ID" value="HJB74554.1"/>
    <property type="molecule type" value="Genomic_DNA"/>
</dbReference>
<proteinExistence type="predicted"/>
<name>A0A9D2MHY6_9FIRM</name>
<evidence type="ECO:0000313" key="2">
    <source>
        <dbReference type="Proteomes" id="UP000823877"/>
    </source>
</evidence>
<evidence type="ECO:0008006" key="3">
    <source>
        <dbReference type="Google" id="ProtNLM"/>
    </source>
</evidence>